<proteinExistence type="predicted"/>
<dbReference type="Proteomes" id="UP000887579">
    <property type="component" value="Unplaced"/>
</dbReference>
<protein>
    <submittedName>
        <fullName evidence="2">Carbonic anhydrase</fullName>
    </submittedName>
</protein>
<evidence type="ECO:0000313" key="2">
    <source>
        <dbReference type="WBParaSite" id="ES5_v2.g19949.t1"/>
    </source>
</evidence>
<accession>A0AC34FSW3</accession>
<sequence>MAFLEQLSAKFQELKPQLNNVVEQANKAKQNLVPVLNKCSQQLDTLGKILQVNTNRLQSPIDILPSITAFDPALENTVFTYNYDETTHLTVRNIGSCLQIKYPEGNNVDFTTSIFPNEEFHLEVVNFHWGTEPMNGSEHTVGGVGYAGEIHFIHRNLKYLNLDLAAKQPNGILSLCVFLNESHDDNMNLISLNNVLSHVHYSGTEAGLASFRFSTILPAPEKSKEFWIYDGSETIEPFREIVKWIIFRSAIPVSSSQLDTWRHLLRTGSESEVEEKMHSIRSLQSPNSRIIRSSFKSVAAAELPMEQKTFTGTG</sequence>
<evidence type="ECO:0000313" key="1">
    <source>
        <dbReference type="Proteomes" id="UP000887579"/>
    </source>
</evidence>
<reference evidence="2" key="1">
    <citation type="submission" date="2022-11" db="UniProtKB">
        <authorList>
            <consortium name="WormBaseParasite"/>
        </authorList>
    </citation>
    <scope>IDENTIFICATION</scope>
</reference>
<dbReference type="WBParaSite" id="ES5_v2.g19949.t1">
    <property type="protein sequence ID" value="ES5_v2.g19949.t1"/>
    <property type="gene ID" value="ES5_v2.g19949"/>
</dbReference>
<name>A0AC34FSW3_9BILA</name>
<organism evidence="1 2">
    <name type="scientific">Panagrolaimus sp. ES5</name>
    <dbReference type="NCBI Taxonomy" id="591445"/>
    <lineage>
        <taxon>Eukaryota</taxon>
        <taxon>Metazoa</taxon>
        <taxon>Ecdysozoa</taxon>
        <taxon>Nematoda</taxon>
        <taxon>Chromadorea</taxon>
        <taxon>Rhabditida</taxon>
        <taxon>Tylenchina</taxon>
        <taxon>Panagrolaimomorpha</taxon>
        <taxon>Panagrolaimoidea</taxon>
        <taxon>Panagrolaimidae</taxon>
        <taxon>Panagrolaimus</taxon>
    </lineage>
</organism>